<dbReference type="Proteomes" id="UP000231134">
    <property type="component" value="Unassembled WGS sequence"/>
</dbReference>
<keyword evidence="2" id="KW-1185">Reference proteome</keyword>
<organism evidence="1 2">
    <name type="scientific">Hallerella succinigenes</name>
    <dbReference type="NCBI Taxonomy" id="1896222"/>
    <lineage>
        <taxon>Bacteria</taxon>
        <taxon>Pseudomonadati</taxon>
        <taxon>Fibrobacterota</taxon>
        <taxon>Fibrobacteria</taxon>
        <taxon>Fibrobacterales</taxon>
        <taxon>Fibrobacteraceae</taxon>
        <taxon>Hallerella</taxon>
    </lineage>
</organism>
<dbReference type="InterPro" id="IPR029058">
    <property type="entry name" value="AB_hydrolase_fold"/>
</dbReference>
<evidence type="ECO:0008006" key="3">
    <source>
        <dbReference type="Google" id="ProtNLM"/>
    </source>
</evidence>
<evidence type="ECO:0000313" key="1">
    <source>
        <dbReference type="EMBL" id="PJJ40829.1"/>
    </source>
</evidence>
<name>A0A2M9A565_9BACT</name>
<dbReference type="Pfam" id="PF06821">
    <property type="entry name" value="Ser_hydrolase"/>
    <property type="match status" value="1"/>
</dbReference>
<dbReference type="InterPro" id="IPR010662">
    <property type="entry name" value="RBBP9/YdeN"/>
</dbReference>
<accession>A0A2M9A565</accession>
<dbReference type="AlphaFoldDB" id="A0A2M9A565"/>
<dbReference type="SUPFAM" id="SSF53474">
    <property type="entry name" value="alpha/beta-Hydrolases"/>
    <property type="match status" value="1"/>
</dbReference>
<reference evidence="1 2" key="1">
    <citation type="submission" date="2017-11" db="EMBL/GenBank/DDBJ databases">
        <title>Animal gut microbial communities from fecal samples from Wisconsin, USA.</title>
        <authorList>
            <person name="Neumann A."/>
        </authorList>
    </citation>
    <scope>NUCLEOTIDE SEQUENCE [LARGE SCALE GENOMIC DNA]</scope>
    <source>
        <strain evidence="1 2">UWS3</strain>
    </source>
</reference>
<sequence>MHYLIIPGLNNSGPSHWQTFWTKSLPSASRVYQRCWDKPQKEEWVETLDKFIRQQKDDTILVAHSLGVVTTVLWLLRAGRQGSIPSNIKGAFLVTPADVERVAHIQNFAPIPSEKLPVPACVVGSENDPYMTLERVEFFAKVWGTRLFNAGALGHINSESNLGEWEQGRKFLAEFEGGL</sequence>
<dbReference type="Gene3D" id="3.40.50.1820">
    <property type="entry name" value="alpha/beta hydrolase"/>
    <property type="match status" value="1"/>
</dbReference>
<dbReference type="EMBL" id="PGEX01000001">
    <property type="protein sequence ID" value="PJJ40829.1"/>
    <property type="molecule type" value="Genomic_DNA"/>
</dbReference>
<evidence type="ECO:0000313" key="2">
    <source>
        <dbReference type="Proteomes" id="UP000231134"/>
    </source>
</evidence>
<comment type="caution">
    <text evidence="1">The sequence shown here is derived from an EMBL/GenBank/DDBJ whole genome shotgun (WGS) entry which is preliminary data.</text>
</comment>
<protein>
    <recommendedName>
        <fullName evidence="3">Alpha/beta hydrolase</fullName>
    </recommendedName>
</protein>
<dbReference type="OrthoDB" id="9804993at2"/>
<dbReference type="RefSeq" id="WP_100424872.1">
    <property type="nucleotide sequence ID" value="NZ_JAQXKX010000059.1"/>
</dbReference>
<proteinExistence type="predicted"/>
<gene>
    <name evidence="1" type="ORF">BGX16_0779</name>
</gene>
<dbReference type="GO" id="GO:0016787">
    <property type="term" value="F:hydrolase activity"/>
    <property type="evidence" value="ECO:0007669"/>
    <property type="project" value="InterPro"/>
</dbReference>